<dbReference type="GO" id="GO:0004984">
    <property type="term" value="F:olfactory receptor activity"/>
    <property type="evidence" value="ECO:0007669"/>
    <property type="project" value="InterPro"/>
</dbReference>
<feature type="transmembrane region" description="Helical" evidence="10">
    <location>
        <begin position="308"/>
        <end position="329"/>
    </location>
</feature>
<keyword evidence="2" id="KW-1003">Cell membrane</keyword>
<dbReference type="GO" id="GO:0005549">
    <property type="term" value="F:odorant binding"/>
    <property type="evidence" value="ECO:0007669"/>
    <property type="project" value="InterPro"/>
</dbReference>
<dbReference type="Pfam" id="PF02949">
    <property type="entry name" value="7tm_6"/>
    <property type="match status" value="1"/>
</dbReference>
<dbReference type="GO" id="GO:0005886">
    <property type="term" value="C:plasma membrane"/>
    <property type="evidence" value="ECO:0007669"/>
    <property type="project" value="UniProtKB-SubCell"/>
</dbReference>
<evidence type="ECO:0000256" key="10">
    <source>
        <dbReference type="RuleBase" id="RU351113"/>
    </source>
</evidence>
<evidence type="ECO:0000256" key="7">
    <source>
        <dbReference type="ARBA" id="ARBA00023136"/>
    </source>
</evidence>
<sequence>MKNSDPLKNKFFGSFMMKSAYYFCLLPDVLDFKTKFTRMFYIYCGKFVYSIVIFVNFSQIVKLYQIFNDETLIVAEVFRNLNVTLYFANVIIRGIFLKGKLSGKIFKKVFEFENFIYSTGDPTVQTAYETSLILVQRTKYCYFIISVLMMGGYVPAPLFRDPYYLTLGNETVAVTQTPISIWIPFDNSYFLSYVYATSFGSFTTYIMISTDMLCYCFILFGVCQLDVLCHYIRNFQRYASEHSATHRTTMEDSYKKMQEENIQRHKDIINYVIQLNKTLRNILLLDFMPSSIQMATIIYLIVTNLSLVQLLLLSQFAIFHLVRVFIYCYSSNILTQRSHEIGKLWYNLDWTVYPEDVRKNIVMCIMRPQKPLYISIGKFHNIALETFLAIVRGAYSYSLLLSSI</sequence>
<evidence type="ECO:0000313" key="12">
    <source>
        <dbReference type="Proteomes" id="UP001152799"/>
    </source>
</evidence>
<evidence type="ECO:0000256" key="4">
    <source>
        <dbReference type="ARBA" id="ARBA00022692"/>
    </source>
</evidence>
<reference evidence="11" key="1">
    <citation type="submission" date="2022-01" db="EMBL/GenBank/DDBJ databases">
        <authorList>
            <person name="King R."/>
        </authorList>
    </citation>
    <scope>NUCLEOTIDE SEQUENCE</scope>
</reference>
<evidence type="ECO:0000313" key="11">
    <source>
        <dbReference type="EMBL" id="CAG9765449.1"/>
    </source>
</evidence>
<gene>
    <name evidence="11" type="ORF">CEUTPL_LOCUS6055</name>
</gene>
<evidence type="ECO:0000256" key="5">
    <source>
        <dbReference type="ARBA" id="ARBA00022725"/>
    </source>
</evidence>
<dbReference type="Proteomes" id="UP001152799">
    <property type="component" value="Chromosome 2"/>
</dbReference>
<feature type="transmembrane region" description="Helical" evidence="10">
    <location>
        <begin position="205"/>
        <end position="228"/>
    </location>
</feature>
<dbReference type="GO" id="GO:0007165">
    <property type="term" value="P:signal transduction"/>
    <property type="evidence" value="ECO:0007669"/>
    <property type="project" value="UniProtKB-KW"/>
</dbReference>
<comment type="similarity">
    <text evidence="10">Belongs to the insect chemoreceptor superfamily. Heteromeric odorant receptor channel (TC 1.A.69) family.</text>
</comment>
<name>A0A9N9MR74_9CUCU</name>
<comment type="subcellular location">
    <subcellularLocation>
        <location evidence="1 10">Cell membrane</location>
        <topology evidence="1 10">Multi-pass membrane protein</topology>
    </subcellularLocation>
</comment>
<accession>A0A9N9MR74</accession>
<evidence type="ECO:0000256" key="1">
    <source>
        <dbReference type="ARBA" id="ARBA00004651"/>
    </source>
</evidence>
<dbReference type="PANTHER" id="PTHR21137:SF35">
    <property type="entry name" value="ODORANT RECEPTOR 19A-RELATED"/>
    <property type="match status" value="1"/>
</dbReference>
<feature type="transmembrane region" description="Helical" evidence="10">
    <location>
        <begin position="77"/>
        <end position="97"/>
    </location>
</feature>
<proteinExistence type="inferred from homology"/>
<evidence type="ECO:0000256" key="2">
    <source>
        <dbReference type="ARBA" id="ARBA00022475"/>
    </source>
</evidence>
<dbReference type="PANTHER" id="PTHR21137">
    <property type="entry name" value="ODORANT RECEPTOR"/>
    <property type="match status" value="1"/>
</dbReference>
<keyword evidence="5 10" id="KW-0552">Olfaction</keyword>
<keyword evidence="8 10" id="KW-0675">Receptor</keyword>
<protein>
    <recommendedName>
        <fullName evidence="10">Odorant receptor</fullName>
    </recommendedName>
</protein>
<evidence type="ECO:0000256" key="9">
    <source>
        <dbReference type="ARBA" id="ARBA00023224"/>
    </source>
</evidence>
<keyword evidence="6 10" id="KW-1133">Transmembrane helix</keyword>
<dbReference type="EMBL" id="OU892278">
    <property type="protein sequence ID" value="CAG9765449.1"/>
    <property type="molecule type" value="Genomic_DNA"/>
</dbReference>
<keyword evidence="3 10" id="KW-0716">Sensory transduction</keyword>
<feature type="transmembrane region" description="Helical" evidence="10">
    <location>
        <begin position="40"/>
        <end position="57"/>
    </location>
</feature>
<evidence type="ECO:0000256" key="3">
    <source>
        <dbReference type="ARBA" id="ARBA00022606"/>
    </source>
</evidence>
<evidence type="ECO:0000256" key="8">
    <source>
        <dbReference type="ARBA" id="ARBA00023170"/>
    </source>
</evidence>
<organism evidence="11 12">
    <name type="scientific">Ceutorhynchus assimilis</name>
    <name type="common">cabbage seed weevil</name>
    <dbReference type="NCBI Taxonomy" id="467358"/>
    <lineage>
        <taxon>Eukaryota</taxon>
        <taxon>Metazoa</taxon>
        <taxon>Ecdysozoa</taxon>
        <taxon>Arthropoda</taxon>
        <taxon>Hexapoda</taxon>
        <taxon>Insecta</taxon>
        <taxon>Pterygota</taxon>
        <taxon>Neoptera</taxon>
        <taxon>Endopterygota</taxon>
        <taxon>Coleoptera</taxon>
        <taxon>Polyphaga</taxon>
        <taxon>Cucujiformia</taxon>
        <taxon>Curculionidae</taxon>
        <taxon>Ceutorhynchinae</taxon>
        <taxon>Ceutorhynchus</taxon>
    </lineage>
</organism>
<feature type="transmembrane region" description="Helical" evidence="10">
    <location>
        <begin position="140"/>
        <end position="159"/>
    </location>
</feature>
<keyword evidence="4 10" id="KW-0812">Transmembrane</keyword>
<dbReference type="AlphaFoldDB" id="A0A9N9MR74"/>
<keyword evidence="12" id="KW-1185">Reference proteome</keyword>
<dbReference type="OrthoDB" id="6717771at2759"/>
<keyword evidence="7 10" id="KW-0472">Membrane</keyword>
<dbReference type="InterPro" id="IPR004117">
    <property type="entry name" value="7tm6_olfct_rcpt"/>
</dbReference>
<comment type="caution">
    <text evidence="10">Lacks conserved residue(s) required for the propagation of feature annotation.</text>
</comment>
<keyword evidence="9 10" id="KW-0807">Transducer</keyword>
<evidence type="ECO:0000256" key="6">
    <source>
        <dbReference type="ARBA" id="ARBA00022989"/>
    </source>
</evidence>